<evidence type="ECO:0000313" key="2">
    <source>
        <dbReference type="EMBL" id="KAK8782678.1"/>
    </source>
</evidence>
<name>A0AAQ4F7R5_AMBAM</name>
<keyword evidence="3" id="KW-1185">Reference proteome</keyword>
<protein>
    <submittedName>
        <fullName evidence="2">Uncharacterized protein</fullName>
    </submittedName>
</protein>
<comment type="caution">
    <text evidence="2">The sequence shown here is derived from an EMBL/GenBank/DDBJ whole genome shotgun (WGS) entry which is preliminary data.</text>
</comment>
<feature type="compositionally biased region" description="Polar residues" evidence="1">
    <location>
        <begin position="25"/>
        <end position="35"/>
    </location>
</feature>
<organism evidence="2 3">
    <name type="scientific">Amblyomma americanum</name>
    <name type="common">Lone star tick</name>
    <dbReference type="NCBI Taxonomy" id="6943"/>
    <lineage>
        <taxon>Eukaryota</taxon>
        <taxon>Metazoa</taxon>
        <taxon>Ecdysozoa</taxon>
        <taxon>Arthropoda</taxon>
        <taxon>Chelicerata</taxon>
        <taxon>Arachnida</taxon>
        <taxon>Acari</taxon>
        <taxon>Parasitiformes</taxon>
        <taxon>Ixodida</taxon>
        <taxon>Ixodoidea</taxon>
        <taxon>Ixodidae</taxon>
        <taxon>Amblyomminae</taxon>
        <taxon>Amblyomma</taxon>
    </lineage>
</organism>
<evidence type="ECO:0000256" key="1">
    <source>
        <dbReference type="SAM" id="MobiDB-lite"/>
    </source>
</evidence>
<dbReference type="EMBL" id="JARKHS020006418">
    <property type="protein sequence ID" value="KAK8782678.1"/>
    <property type="molecule type" value="Genomic_DNA"/>
</dbReference>
<reference evidence="2 3" key="1">
    <citation type="journal article" date="2023" name="Arcadia Sci">
        <title>De novo assembly of a long-read Amblyomma americanum tick genome.</title>
        <authorList>
            <person name="Chou S."/>
            <person name="Poskanzer K.E."/>
            <person name="Rollins M."/>
            <person name="Thuy-Boun P.S."/>
        </authorList>
    </citation>
    <scope>NUCLEOTIDE SEQUENCE [LARGE SCALE GENOMIC DNA]</scope>
    <source>
        <strain evidence="2">F_SG_1</strain>
        <tissue evidence="2">Salivary glands</tissue>
    </source>
</reference>
<gene>
    <name evidence="2" type="ORF">V5799_015981</name>
</gene>
<evidence type="ECO:0000313" key="3">
    <source>
        <dbReference type="Proteomes" id="UP001321473"/>
    </source>
</evidence>
<feature type="compositionally biased region" description="Basic and acidic residues" evidence="1">
    <location>
        <begin position="52"/>
        <end position="61"/>
    </location>
</feature>
<dbReference type="Proteomes" id="UP001321473">
    <property type="component" value="Unassembled WGS sequence"/>
</dbReference>
<sequence length="116" mass="12479">MPSIFESNNAALTSAELTVEDIMSSTKETNLSLGPSTKLGKRKGNLPDDVPVELRRSRSQEGEDAGALIGTSETRKRKPEVLFTDIDCTVEEEQVVRELGGAVAAMASDCTHLITD</sequence>
<accession>A0AAQ4F7R5</accession>
<dbReference type="InterPro" id="IPR036420">
    <property type="entry name" value="BRCT_dom_sf"/>
</dbReference>
<feature type="region of interest" description="Disordered" evidence="1">
    <location>
        <begin position="25"/>
        <end position="73"/>
    </location>
</feature>
<proteinExistence type="predicted"/>
<dbReference type="Gene3D" id="3.40.50.10190">
    <property type="entry name" value="BRCT domain"/>
    <property type="match status" value="1"/>
</dbReference>
<dbReference type="AlphaFoldDB" id="A0AAQ4F7R5"/>